<dbReference type="RefSeq" id="WP_377490089.1">
    <property type="nucleotide sequence ID" value="NZ_JBHUOX010000025.1"/>
</dbReference>
<evidence type="ECO:0000256" key="2">
    <source>
        <dbReference type="SAM" id="Phobius"/>
    </source>
</evidence>
<accession>A0ABW6BZF1</accession>
<feature type="region of interest" description="Disordered" evidence="1">
    <location>
        <begin position="39"/>
        <end position="82"/>
    </location>
</feature>
<dbReference type="Proteomes" id="UP001597641">
    <property type="component" value="Unassembled WGS sequence"/>
</dbReference>
<keyword evidence="2" id="KW-1133">Transmembrane helix</keyword>
<feature type="transmembrane region" description="Helical" evidence="2">
    <location>
        <begin position="256"/>
        <end position="281"/>
    </location>
</feature>
<feature type="compositionally biased region" description="Low complexity" evidence="1">
    <location>
        <begin position="61"/>
        <end position="72"/>
    </location>
</feature>
<organism evidence="3 4">
    <name type="scientific">Pontibacter toksunensis</name>
    <dbReference type="NCBI Taxonomy" id="1332631"/>
    <lineage>
        <taxon>Bacteria</taxon>
        <taxon>Pseudomonadati</taxon>
        <taxon>Bacteroidota</taxon>
        <taxon>Cytophagia</taxon>
        <taxon>Cytophagales</taxon>
        <taxon>Hymenobacteraceae</taxon>
        <taxon>Pontibacter</taxon>
    </lineage>
</organism>
<dbReference type="EMBL" id="JBHUOX010000025">
    <property type="protein sequence ID" value="MFD3003195.1"/>
    <property type="molecule type" value="Genomic_DNA"/>
</dbReference>
<evidence type="ECO:0000256" key="1">
    <source>
        <dbReference type="SAM" id="MobiDB-lite"/>
    </source>
</evidence>
<comment type="caution">
    <text evidence="3">The sequence shown here is derived from an EMBL/GenBank/DDBJ whole genome shotgun (WGS) entry which is preliminary data.</text>
</comment>
<gene>
    <name evidence="3" type="ORF">ACFS7Z_22730</name>
</gene>
<sequence>MKGIKKILIGLSLVMVGFIVIGYFFISSIDTEETSDEGYYELPGTVKSAPDDEEYYPVPGSTDDVSSPDNTDTPPPPPPPPQIVDRQEAVESFLKKGNMGYYVPDSMEVEVPSTVSLIISKNKTLAQIEESLQTTIENEPRPDTSRITLEGISISKQMMATLYAMDTSAFSITPLSRVQQSVLLNDTAETKWEWSVKPLKAGSHKLIIRASARIYDGEASDWIDIEAYNGVVPVKAIYIPEPAWYENLFAFWKENWQLLLATFAAIGGFITWTRSTLMTWIRSAFSKKKKGETTVKQITH</sequence>
<evidence type="ECO:0000313" key="3">
    <source>
        <dbReference type="EMBL" id="MFD3003195.1"/>
    </source>
</evidence>
<name>A0ABW6BZF1_9BACT</name>
<feature type="compositionally biased region" description="Pro residues" evidence="1">
    <location>
        <begin position="73"/>
        <end position="82"/>
    </location>
</feature>
<feature type="transmembrane region" description="Helical" evidence="2">
    <location>
        <begin position="7"/>
        <end position="26"/>
    </location>
</feature>
<reference evidence="4" key="1">
    <citation type="journal article" date="2019" name="Int. J. Syst. Evol. Microbiol.">
        <title>The Global Catalogue of Microorganisms (GCM) 10K type strain sequencing project: providing services to taxonomists for standard genome sequencing and annotation.</title>
        <authorList>
            <consortium name="The Broad Institute Genomics Platform"/>
            <consortium name="The Broad Institute Genome Sequencing Center for Infectious Disease"/>
            <person name="Wu L."/>
            <person name="Ma J."/>
        </authorList>
    </citation>
    <scope>NUCLEOTIDE SEQUENCE [LARGE SCALE GENOMIC DNA]</scope>
    <source>
        <strain evidence="4">KCTC 23984</strain>
    </source>
</reference>
<protein>
    <submittedName>
        <fullName evidence="3">Uncharacterized protein</fullName>
    </submittedName>
</protein>
<keyword evidence="2" id="KW-0812">Transmembrane</keyword>
<keyword evidence="2" id="KW-0472">Membrane</keyword>
<keyword evidence="4" id="KW-1185">Reference proteome</keyword>
<evidence type="ECO:0000313" key="4">
    <source>
        <dbReference type="Proteomes" id="UP001597641"/>
    </source>
</evidence>
<proteinExistence type="predicted"/>